<dbReference type="GO" id="GO:0006487">
    <property type="term" value="P:protein N-linked glycosylation"/>
    <property type="evidence" value="ECO:0007669"/>
    <property type="project" value="TreeGrafter"/>
</dbReference>
<evidence type="ECO:0000256" key="3">
    <source>
        <dbReference type="ARBA" id="ARBA00009736"/>
    </source>
</evidence>
<comment type="similarity">
    <text evidence="3">Belongs to the eukaryotic PMM family.</text>
</comment>
<sequence length="251" mass="27461">MENAKIVAFDLDQTLAESKMPLDTEMSGLLCALLAVKKVAVISGASFAQFQKQFLENLSCSAGALENLYLLPTNGASLYKYTGGWVCVYEHNLTTEEKQKIFDAFEKVFAQTGFIKPEKIYGTLVEDRETQLTFSGLGSDAPLALKEGWDPRHEKRDVLAAALRKELPGFTVSIGGATSIDVTREGIDKAFGLTELLRTLGYMPKEAFYVGDALFPGGNDASVIPLGIPYKYVEGGVKDTKAFLRAFLFTK</sequence>
<keyword evidence="8 12" id="KW-0460">Magnesium</keyword>
<feature type="active site" description="Nucleophile" evidence="10">
    <location>
        <position position="10"/>
    </location>
</feature>
<evidence type="ECO:0000256" key="2">
    <source>
        <dbReference type="ARBA" id="ARBA00004699"/>
    </source>
</evidence>
<feature type="active site" description="Proton donor/acceptor" evidence="10">
    <location>
        <position position="12"/>
    </location>
</feature>
<proteinExistence type="inferred from homology"/>
<accession>A0A1G2DE64</accession>
<feature type="binding site" evidence="12">
    <location>
        <position position="12"/>
    </location>
    <ligand>
        <name>Mg(2+)</name>
        <dbReference type="ChEBI" id="CHEBI:18420"/>
        <label>1</label>
    </ligand>
</feature>
<evidence type="ECO:0000256" key="12">
    <source>
        <dbReference type="PIRSR" id="PIRSR605002-3"/>
    </source>
</evidence>
<dbReference type="InterPro" id="IPR036412">
    <property type="entry name" value="HAD-like_sf"/>
</dbReference>
<comment type="pathway">
    <text evidence="2">Nucleotide-sugar biosynthesis; GDP-alpha-D-mannose biosynthesis; alpha-D-mannose 1-phosphate from D-fructose 6-phosphate: step 2/2.</text>
</comment>
<keyword evidence="7 12" id="KW-0479">Metal-binding</keyword>
<evidence type="ECO:0000256" key="9">
    <source>
        <dbReference type="ARBA" id="ARBA00023235"/>
    </source>
</evidence>
<evidence type="ECO:0000313" key="13">
    <source>
        <dbReference type="EMBL" id="OGZ11876.1"/>
    </source>
</evidence>
<dbReference type="InterPro" id="IPR005002">
    <property type="entry name" value="PMM"/>
</dbReference>
<dbReference type="InterPro" id="IPR043169">
    <property type="entry name" value="PMM_cap"/>
</dbReference>
<evidence type="ECO:0000256" key="4">
    <source>
        <dbReference type="ARBA" id="ARBA00011738"/>
    </source>
</evidence>
<evidence type="ECO:0000256" key="7">
    <source>
        <dbReference type="ARBA" id="ARBA00022723"/>
    </source>
</evidence>
<feature type="binding site" evidence="11">
    <location>
        <position position="128"/>
    </location>
    <ligand>
        <name>alpha-D-mannose 1-phosphate</name>
        <dbReference type="ChEBI" id="CHEBI:58409"/>
    </ligand>
</feature>
<dbReference type="EC" id="5.4.2.8" evidence="5"/>
<organism evidence="13 14">
    <name type="scientific">Candidatus Lloydbacteria bacterium RIFCSPHIGHO2_02_FULL_51_22</name>
    <dbReference type="NCBI Taxonomy" id="1798663"/>
    <lineage>
        <taxon>Bacteria</taxon>
        <taxon>Candidatus Lloydiibacteriota</taxon>
    </lineage>
</organism>
<dbReference type="PANTHER" id="PTHR10466">
    <property type="entry name" value="PHOSPHOMANNOMUTASE"/>
    <property type="match status" value="1"/>
</dbReference>
<dbReference type="InterPro" id="IPR023214">
    <property type="entry name" value="HAD_sf"/>
</dbReference>
<feature type="binding site" evidence="11">
    <location>
        <position position="179"/>
    </location>
    <ligand>
        <name>alpha-D-mannose 1-phosphate</name>
        <dbReference type="ChEBI" id="CHEBI:58409"/>
    </ligand>
</feature>
<evidence type="ECO:0000256" key="6">
    <source>
        <dbReference type="ARBA" id="ARBA00022490"/>
    </source>
</evidence>
<feature type="binding site" evidence="12">
    <location>
        <position position="212"/>
    </location>
    <ligand>
        <name>Mg(2+)</name>
        <dbReference type="ChEBI" id="CHEBI:18420"/>
        <label>1</label>
    </ligand>
</feature>
<evidence type="ECO:0000313" key="14">
    <source>
        <dbReference type="Proteomes" id="UP000178099"/>
    </source>
</evidence>
<name>A0A1G2DE64_9BACT</name>
<dbReference type="GO" id="GO:0009298">
    <property type="term" value="P:GDP-mannose biosynthetic process"/>
    <property type="evidence" value="ECO:0007669"/>
    <property type="project" value="UniProtKB-UniPathway"/>
</dbReference>
<dbReference type="Proteomes" id="UP000178099">
    <property type="component" value="Unassembled WGS sequence"/>
</dbReference>
<dbReference type="GO" id="GO:0005829">
    <property type="term" value="C:cytosol"/>
    <property type="evidence" value="ECO:0007669"/>
    <property type="project" value="TreeGrafter"/>
</dbReference>
<dbReference type="Gene3D" id="3.40.50.1000">
    <property type="entry name" value="HAD superfamily/HAD-like"/>
    <property type="match status" value="1"/>
</dbReference>
<dbReference type="GO" id="GO:0046872">
    <property type="term" value="F:metal ion binding"/>
    <property type="evidence" value="ECO:0007669"/>
    <property type="project" value="UniProtKB-KW"/>
</dbReference>
<dbReference type="EMBL" id="MHLN01000014">
    <property type="protein sequence ID" value="OGZ11876.1"/>
    <property type="molecule type" value="Genomic_DNA"/>
</dbReference>
<dbReference type="UniPathway" id="UPA00126">
    <property type="reaction ID" value="UER00424"/>
</dbReference>
<dbReference type="InterPro" id="IPR006379">
    <property type="entry name" value="HAD-SF_hydro_IIB"/>
</dbReference>
<evidence type="ECO:0000256" key="1">
    <source>
        <dbReference type="ARBA" id="ARBA00004496"/>
    </source>
</evidence>
<dbReference type="GO" id="GO:0016791">
    <property type="term" value="F:phosphatase activity"/>
    <property type="evidence" value="ECO:0007669"/>
    <property type="project" value="UniProtKB-ARBA"/>
</dbReference>
<comment type="caution">
    <text evidence="13">The sequence shown here is derived from an EMBL/GenBank/DDBJ whole genome shotgun (WGS) entry which is preliminary data.</text>
</comment>
<comment type="cofactor">
    <cofactor evidence="12">
        <name>Mg(2+)</name>
        <dbReference type="ChEBI" id="CHEBI:18420"/>
    </cofactor>
</comment>
<keyword evidence="9" id="KW-0413">Isomerase</keyword>
<comment type="subunit">
    <text evidence="4">Homodimer.</text>
</comment>
<dbReference type="GO" id="GO:0004615">
    <property type="term" value="F:phosphomannomutase activity"/>
    <property type="evidence" value="ECO:0007669"/>
    <property type="project" value="UniProtKB-EC"/>
</dbReference>
<dbReference type="GO" id="GO:0006013">
    <property type="term" value="P:mannose metabolic process"/>
    <property type="evidence" value="ECO:0007669"/>
    <property type="project" value="TreeGrafter"/>
</dbReference>
<evidence type="ECO:0000256" key="8">
    <source>
        <dbReference type="ARBA" id="ARBA00022842"/>
    </source>
</evidence>
<reference evidence="13 14" key="1">
    <citation type="journal article" date="2016" name="Nat. Commun.">
        <title>Thousands of microbial genomes shed light on interconnected biogeochemical processes in an aquifer system.</title>
        <authorList>
            <person name="Anantharaman K."/>
            <person name="Brown C.T."/>
            <person name="Hug L.A."/>
            <person name="Sharon I."/>
            <person name="Castelle C.J."/>
            <person name="Probst A.J."/>
            <person name="Thomas B.C."/>
            <person name="Singh A."/>
            <person name="Wilkins M.J."/>
            <person name="Karaoz U."/>
            <person name="Brodie E.L."/>
            <person name="Williams K.H."/>
            <person name="Hubbard S.S."/>
            <person name="Banfield J.F."/>
        </authorList>
    </citation>
    <scope>NUCLEOTIDE SEQUENCE [LARGE SCALE GENOMIC DNA]</scope>
</reference>
<dbReference type="NCBIfam" id="TIGR01484">
    <property type="entry name" value="HAD-SF-IIB"/>
    <property type="match status" value="1"/>
</dbReference>
<evidence type="ECO:0000256" key="11">
    <source>
        <dbReference type="PIRSR" id="PIRSR605002-2"/>
    </source>
</evidence>
<dbReference type="Gene3D" id="3.30.1240.20">
    <property type="match status" value="1"/>
</dbReference>
<gene>
    <name evidence="13" type="ORF">A3D67_00345</name>
</gene>
<feature type="binding site" evidence="12">
    <location>
        <position position="10"/>
    </location>
    <ligand>
        <name>Mg(2+)</name>
        <dbReference type="ChEBI" id="CHEBI:18420"/>
        <label>1</label>
    </ligand>
</feature>
<dbReference type="Pfam" id="PF03332">
    <property type="entry name" value="PMM"/>
    <property type="match status" value="1"/>
</dbReference>
<dbReference type="SUPFAM" id="SSF56784">
    <property type="entry name" value="HAD-like"/>
    <property type="match status" value="1"/>
</dbReference>
<evidence type="ECO:0000256" key="5">
    <source>
        <dbReference type="ARBA" id="ARBA00012730"/>
    </source>
</evidence>
<dbReference type="AlphaFoldDB" id="A0A1G2DE64"/>
<dbReference type="PANTHER" id="PTHR10466:SF0">
    <property type="entry name" value="PHOSPHOMANNOMUTASE"/>
    <property type="match status" value="1"/>
</dbReference>
<feature type="binding site" evidence="11">
    <location>
        <position position="181"/>
    </location>
    <ligand>
        <name>alpha-D-mannose 1-phosphate</name>
        <dbReference type="ChEBI" id="CHEBI:58409"/>
    </ligand>
</feature>
<evidence type="ECO:0000256" key="10">
    <source>
        <dbReference type="PIRSR" id="PIRSR605002-1"/>
    </source>
</evidence>
<keyword evidence="6" id="KW-0963">Cytoplasm</keyword>
<comment type="subcellular location">
    <subcellularLocation>
        <location evidence="1">Cytoplasm</location>
    </subcellularLocation>
</comment>
<protein>
    <recommendedName>
        <fullName evidence="5">phosphomannomutase</fullName>
        <ecNumber evidence="5">5.4.2.8</ecNumber>
    </recommendedName>
</protein>